<evidence type="ECO:0000259" key="4">
    <source>
        <dbReference type="Pfam" id="PF00294"/>
    </source>
</evidence>
<dbReference type="Proteomes" id="UP001157125">
    <property type="component" value="Unassembled WGS sequence"/>
</dbReference>
<evidence type="ECO:0000256" key="3">
    <source>
        <dbReference type="ARBA" id="ARBA00022777"/>
    </source>
</evidence>
<dbReference type="EMBL" id="BSUN01000001">
    <property type="protein sequence ID" value="GMA34057.1"/>
    <property type="molecule type" value="Genomic_DNA"/>
</dbReference>
<dbReference type="PROSITE" id="PS00584">
    <property type="entry name" value="PFKB_KINASES_2"/>
    <property type="match status" value="1"/>
</dbReference>
<dbReference type="InterPro" id="IPR002173">
    <property type="entry name" value="Carboh/pur_kinase_PfkB_CS"/>
</dbReference>
<evidence type="ECO:0000313" key="5">
    <source>
        <dbReference type="EMBL" id="GMA34057.1"/>
    </source>
</evidence>
<keyword evidence="3" id="KW-0418">Kinase</keyword>
<dbReference type="PANTHER" id="PTHR43320">
    <property type="entry name" value="SUGAR KINASE"/>
    <property type="match status" value="1"/>
</dbReference>
<gene>
    <name evidence="5" type="ORF">GCM10025876_02610</name>
</gene>
<sequence length="255" mass="26075">MRFARKAWWTVGGTSAGKALHLLDRGADVTLVTPIGADEAGERLLAALRATGLDVVALPADVTESHTNLMTEAGERVSLYTATPKAPSHAALATAQAACEGADALVVDLSALGIAVLPRAVATRAPLWTDLHDWDGVADFHRPFARAASTVLLNDDGAADGRAVMESILGERTRLAIRTLGSAGAEALDSDGAVTTVPAVPCDVVDTNGAGDAFAAGALMAQASGAPIERMLTAGTQQAVRALSSRHLSPLLDGL</sequence>
<keyword evidence="2" id="KW-0808">Transferase</keyword>
<evidence type="ECO:0000256" key="2">
    <source>
        <dbReference type="ARBA" id="ARBA00022679"/>
    </source>
</evidence>
<evidence type="ECO:0000256" key="1">
    <source>
        <dbReference type="ARBA" id="ARBA00010688"/>
    </source>
</evidence>
<dbReference type="SUPFAM" id="SSF53613">
    <property type="entry name" value="Ribokinase-like"/>
    <property type="match status" value="1"/>
</dbReference>
<dbReference type="Gene3D" id="3.40.1190.20">
    <property type="match status" value="1"/>
</dbReference>
<accession>A0ABQ6IAP9</accession>
<dbReference type="RefSeq" id="WP_284327196.1">
    <property type="nucleotide sequence ID" value="NZ_BSUN01000001.1"/>
</dbReference>
<dbReference type="InterPro" id="IPR011611">
    <property type="entry name" value="PfkB_dom"/>
</dbReference>
<comment type="similarity">
    <text evidence="1">Belongs to the carbohydrate kinase PfkB family.</text>
</comment>
<keyword evidence="6" id="KW-1185">Reference proteome</keyword>
<comment type="caution">
    <text evidence="5">The sequence shown here is derived from an EMBL/GenBank/DDBJ whole genome shotgun (WGS) entry which is preliminary data.</text>
</comment>
<feature type="domain" description="Carbohydrate kinase PfkB" evidence="4">
    <location>
        <begin position="10"/>
        <end position="241"/>
    </location>
</feature>
<dbReference type="InterPro" id="IPR052700">
    <property type="entry name" value="Carb_kinase_PfkB-like"/>
</dbReference>
<organism evidence="5 6">
    <name type="scientific">Demequina litorisediminis</name>
    <dbReference type="NCBI Taxonomy" id="1849022"/>
    <lineage>
        <taxon>Bacteria</taxon>
        <taxon>Bacillati</taxon>
        <taxon>Actinomycetota</taxon>
        <taxon>Actinomycetes</taxon>
        <taxon>Micrococcales</taxon>
        <taxon>Demequinaceae</taxon>
        <taxon>Demequina</taxon>
    </lineage>
</organism>
<dbReference type="InterPro" id="IPR029056">
    <property type="entry name" value="Ribokinase-like"/>
</dbReference>
<proteinExistence type="inferred from homology"/>
<protein>
    <recommendedName>
        <fullName evidence="4">Carbohydrate kinase PfkB domain-containing protein</fullName>
    </recommendedName>
</protein>
<dbReference type="PANTHER" id="PTHR43320:SF3">
    <property type="entry name" value="CARBOHYDRATE KINASE PFKB DOMAIN-CONTAINING PROTEIN"/>
    <property type="match status" value="1"/>
</dbReference>
<name>A0ABQ6IAP9_9MICO</name>
<reference evidence="6" key="1">
    <citation type="journal article" date="2019" name="Int. J. Syst. Evol. Microbiol.">
        <title>The Global Catalogue of Microorganisms (GCM) 10K type strain sequencing project: providing services to taxonomists for standard genome sequencing and annotation.</title>
        <authorList>
            <consortium name="The Broad Institute Genomics Platform"/>
            <consortium name="The Broad Institute Genome Sequencing Center for Infectious Disease"/>
            <person name="Wu L."/>
            <person name="Ma J."/>
        </authorList>
    </citation>
    <scope>NUCLEOTIDE SEQUENCE [LARGE SCALE GENOMIC DNA]</scope>
    <source>
        <strain evidence="6">NBRC 112299</strain>
    </source>
</reference>
<dbReference type="Pfam" id="PF00294">
    <property type="entry name" value="PfkB"/>
    <property type="match status" value="1"/>
</dbReference>
<evidence type="ECO:0000313" key="6">
    <source>
        <dbReference type="Proteomes" id="UP001157125"/>
    </source>
</evidence>